<feature type="region of interest" description="Disordered" evidence="2">
    <location>
        <begin position="883"/>
        <end position="932"/>
    </location>
</feature>
<evidence type="ECO:0000313" key="5">
    <source>
        <dbReference type="Proteomes" id="UP001321760"/>
    </source>
</evidence>
<feature type="compositionally biased region" description="Low complexity" evidence="2">
    <location>
        <begin position="902"/>
        <end position="913"/>
    </location>
</feature>
<keyword evidence="5" id="KW-1185">Reference proteome</keyword>
<dbReference type="SUPFAM" id="SSF52540">
    <property type="entry name" value="P-loop containing nucleoside triphosphate hydrolases"/>
    <property type="match status" value="1"/>
</dbReference>
<dbReference type="Gene3D" id="3.40.50.300">
    <property type="entry name" value="P-loop containing nucleotide triphosphate hydrolases"/>
    <property type="match status" value="1"/>
</dbReference>
<feature type="region of interest" description="Disordered" evidence="2">
    <location>
        <begin position="1168"/>
        <end position="1226"/>
    </location>
</feature>
<accession>A0AAV9G2H2</accession>
<name>A0AAV9G2H2_9PEZI</name>
<dbReference type="Pfam" id="PF24809">
    <property type="entry name" value="DUF7708"/>
    <property type="match status" value="1"/>
</dbReference>
<dbReference type="PROSITE" id="PS50837">
    <property type="entry name" value="NACHT"/>
    <property type="match status" value="1"/>
</dbReference>
<feature type="compositionally biased region" description="Basic and acidic residues" evidence="2">
    <location>
        <begin position="733"/>
        <end position="743"/>
    </location>
</feature>
<dbReference type="InterPro" id="IPR056125">
    <property type="entry name" value="DUF7708"/>
</dbReference>
<feature type="region of interest" description="Disordered" evidence="2">
    <location>
        <begin position="724"/>
        <end position="743"/>
    </location>
</feature>
<gene>
    <name evidence="4" type="ORF">QBC34DRAFT_419535</name>
</gene>
<organism evidence="4 5">
    <name type="scientific">Podospora aff. communis PSN243</name>
    <dbReference type="NCBI Taxonomy" id="3040156"/>
    <lineage>
        <taxon>Eukaryota</taxon>
        <taxon>Fungi</taxon>
        <taxon>Dikarya</taxon>
        <taxon>Ascomycota</taxon>
        <taxon>Pezizomycotina</taxon>
        <taxon>Sordariomycetes</taxon>
        <taxon>Sordariomycetidae</taxon>
        <taxon>Sordariales</taxon>
        <taxon>Podosporaceae</taxon>
        <taxon>Podospora</taxon>
    </lineage>
</organism>
<dbReference type="AlphaFoldDB" id="A0AAV9G2H2"/>
<protein>
    <recommendedName>
        <fullName evidence="3">NACHT domain-containing protein</fullName>
    </recommendedName>
</protein>
<dbReference type="PANTHER" id="PTHR10039:SF14">
    <property type="entry name" value="NACHT DOMAIN-CONTAINING PROTEIN"/>
    <property type="match status" value="1"/>
</dbReference>
<reference evidence="4" key="2">
    <citation type="submission" date="2023-05" db="EMBL/GenBank/DDBJ databases">
        <authorList>
            <consortium name="Lawrence Berkeley National Laboratory"/>
            <person name="Steindorff A."/>
            <person name="Hensen N."/>
            <person name="Bonometti L."/>
            <person name="Westerberg I."/>
            <person name="Brannstrom I.O."/>
            <person name="Guillou S."/>
            <person name="Cros-Aarteil S."/>
            <person name="Calhoun S."/>
            <person name="Haridas S."/>
            <person name="Kuo A."/>
            <person name="Mondo S."/>
            <person name="Pangilinan J."/>
            <person name="Riley R."/>
            <person name="Labutti K."/>
            <person name="Andreopoulos B."/>
            <person name="Lipzen A."/>
            <person name="Chen C."/>
            <person name="Yanf M."/>
            <person name="Daum C."/>
            <person name="Ng V."/>
            <person name="Clum A."/>
            <person name="Ohm R."/>
            <person name="Martin F."/>
            <person name="Silar P."/>
            <person name="Natvig D."/>
            <person name="Lalanne C."/>
            <person name="Gautier V."/>
            <person name="Ament-Velasquez S.L."/>
            <person name="Kruys A."/>
            <person name="Hutchinson M.I."/>
            <person name="Powell A.J."/>
            <person name="Barry K."/>
            <person name="Miller A.N."/>
            <person name="Grigoriev I.V."/>
            <person name="Debuchy R."/>
            <person name="Gladieux P."/>
            <person name="Thoren M.H."/>
            <person name="Johannesson H."/>
        </authorList>
    </citation>
    <scope>NUCLEOTIDE SEQUENCE</scope>
    <source>
        <strain evidence="4">PSN243</strain>
    </source>
</reference>
<reference evidence="4" key="1">
    <citation type="journal article" date="2023" name="Mol. Phylogenet. Evol.">
        <title>Genome-scale phylogeny and comparative genomics of the fungal order Sordariales.</title>
        <authorList>
            <person name="Hensen N."/>
            <person name="Bonometti L."/>
            <person name="Westerberg I."/>
            <person name="Brannstrom I.O."/>
            <person name="Guillou S."/>
            <person name="Cros-Aarteil S."/>
            <person name="Calhoun S."/>
            <person name="Haridas S."/>
            <person name="Kuo A."/>
            <person name="Mondo S."/>
            <person name="Pangilinan J."/>
            <person name="Riley R."/>
            <person name="LaButti K."/>
            <person name="Andreopoulos B."/>
            <person name="Lipzen A."/>
            <person name="Chen C."/>
            <person name="Yan M."/>
            <person name="Daum C."/>
            <person name="Ng V."/>
            <person name="Clum A."/>
            <person name="Steindorff A."/>
            <person name="Ohm R.A."/>
            <person name="Martin F."/>
            <person name="Silar P."/>
            <person name="Natvig D.O."/>
            <person name="Lalanne C."/>
            <person name="Gautier V."/>
            <person name="Ament-Velasquez S.L."/>
            <person name="Kruys A."/>
            <person name="Hutchinson M.I."/>
            <person name="Powell A.J."/>
            <person name="Barry K."/>
            <person name="Miller A.N."/>
            <person name="Grigoriev I.V."/>
            <person name="Debuchy R."/>
            <person name="Gladieux P."/>
            <person name="Hiltunen Thoren M."/>
            <person name="Johannesson H."/>
        </authorList>
    </citation>
    <scope>NUCLEOTIDE SEQUENCE</scope>
    <source>
        <strain evidence="4">PSN243</strain>
    </source>
</reference>
<sequence>MPLRAPPPGQSSARRAIENAFKDLERTIAPADSRDFSSTTIDDVRKAAIDIERQLAARQSLRNTRRLEPLFRGLEHYAKVIEVLANGTDYLPWIWAPIKLILKIAADYIEAFERIISAYSRIADSLRRFQVLERSFQGTPELYPTFVVFYANILTFHKAAYKFVSRPCWKLLFLTTWGRFQRQFDGILDDLKWNGDLIDKEANAHNIVEARNMRQQLDLWKERSLAQLAQSQREQAARQVQGLTTWLHLDDTDQLAMLDSLTEVGTSHPGTVDWVLKNRQLAAWLRPKAESRFIWLHGGPGMGKSVILAQLVSFLCSSNTSLVVHHFCSFTHGSSTQHDQIIKSLLLQLARSDSDLVNYIYEEYVGSKPATISLLEKLLELAVQALSSGCDSQGYGAVHILVDGLEECAVDKQGRLVRMLERLMSAGQSCKVLISSRDSPNSHVKKKRPSVISMAEEKPNLAEAIKRFAGIELDKMQQKLCELGISDGQKWEISSGISARADGMFLWARLVLNYLGANVFYDSEEFIAAAGTLPRELSEFYEKLVSRMVSGLDSFSVFRLKLIFGWIAFAKRPLRKAELQSALLFHQDNAIKATSISAPSYVIDLCKPLVDEHRDSTLGFIHVSVKEYLEGHVFDTSVQLNASQVLFENTAALLRCLREALQHFGDTSANMTRDVQVAHGVWGFLPYATEFWCIMLRDIAVVSEDAWDPTFINIAMTTSAMLQTLRSGPGDTDGPRPEPTDRALEPMNRFPSLWHDAVAGFQAQIAGRSRATSLDSVYLPQCPLRHIHDIFPHYEHTVQRLVVTYDHAELTRKELDDFRESFGHQAYICRFSSCSHSWTGLTNAQARLSHEATHAMIFPCPELGCQYPPFGSRAALKRHYLEIHDKSRPKPKLGRSASTNARGSTSSRSLSSRYGIPAWDDASTEHPRTWGPTPIAELHREAQQGWVTARQDAGRGAGLSRQSRDEGQTAAQRQARPRQHLGSLAPQQAQQLHMQRRRLEALEQQQATRKALIDQQRAAQAEFHAQKIRIHQNGRQVLREPAGEQLALYQEQVETQQMVEAAAQSEELARSTGSADAPQRKTSSIMTLLDEPQVPPTPTYPPPQRFLPIYEQPYFGQGGHGLAEGQTQNPAQLQSTPADPSIFRAPYDADIARIFQDTWSPLRESDTLDFPRDGDPRWSAVEPQPVHSADSEKNDNFGMDPFARASPDRKFPVTPAVEDQFGDWPI</sequence>
<comment type="caution">
    <text evidence="4">The sequence shown here is derived from an EMBL/GenBank/DDBJ whole genome shotgun (WGS) entry which is preliminary data.</text>
</comment>
<proteinExistence type="predicted"/>
<evidence type="ECO:0000256" key="2">
    <source>
        <dbReference type="SAM" id="MobiDB-lite"/>
    </source>
</evidence>
<feature type="domain" description="NACHT" evidence="3">
    <location>
        <begin position="292"/>
        <end position="437"/>
    </location>
</feature>
<evidence type="ECO:0000313" key="4">
    <source>
        <dbReference type="EMBL" id="KAK4441886.1"/>
    </source>
</evidence>
<dbReference type="Proteomes" id="UP001321760">
    <property type="component" value="Unassembled WGS sequence"/>
</dbReference>
<feature type="region of interest" description="Disordered" evidence="2">
    <location>
        <begin position="945"/>
        <end position="996"/>
    </location>
</feature>
<keyword evidence="1" id="KW-0677">Repeat</keyword>
<dbReference type="Pfam" id="PF24883">
    <property type="entry name" value="NPHP3_N"/>
    <property type="match status" value="1"/>
</dbReference>
<dbReference type="EMBL" id="MU866053">
    <property type="protein sequence ID" value="KAK4441886.1"/>
    <property type="molecule type" value="Genomic_DNA"/>
</dbReference>
<dbReference type="InterPro" id="IPR007111">
    <property type="entry name" value="NACHT_NTPase"/>
</dbReference>
<dbReference type="InterPro" id="IPR027417">
    <property type="entry name" value="P-loop_NTPase"/>
</dbReference>
<evidence type="ECO:0000259" key="3">
    <source>
        <dbReference type="PROSITE" id="PS50837"/>
    </source>
</evidence>
<dbReference type="InterPro" id="IPR056884">
    <property type="entry name" value="NPHP3-like_N"/>
</dbReference>
<feature type="region of interest" description="Disordered" evidence="2">
    <location>
        <begin position="1062"/>
        <end position="1081"/>
    </location>
</feature>
<dbReference type="PANTHER" id="PTHR10039">
    <property type="entry name" value="AMELOGENIN"/>
    <property type="match status" value="1"/>
</dbReference>
<evidence type="ECO:0000256" key="1">
    <source>
        <dbReference type="ARBA" id="ARBA00022737"/>
    </source>
</evidence>